<protein>
    <submittedName>
        <fullName evidence="1">Uncharacterized protein</fullName>
    </submittedName>
</protein>
<evidence type="ECO:0000313" key="2">
    <source>
        <dbReference type="Proteomes" id="UP000037035"/>
    </source>
</evidence>
<feature type="non-terminal residue" evidence="1">
    <location>
        <position position="1"/>
    </location>
</feature>
<dbReference type="OrthoDB" id="2798231at2759"/>
<name>A0A0L6V092_9BASI</name>
<comment type="caution">
    <text evidence="1">The sequence shown here is derived from an EMBL/GenBank/DDBJ whole genome shotgun (WGS) entry which is preliminary data.</text>
</comment>
<dbReference type="Proteomes" id="UP000037035">
    <property type="component" value="Unassembled WGS sequence"/>
</dbReference>
<sequence length="175" mass="19855">VQIVTDKSLSWSNSFSKLNLQGAYSLIHISEGQEWLTAMRTSFCGGISQLYSNLLQEILGSCSAYSRSASTLSRQEPICSTVETRVSQLISPFFGCYCLFRIYQHGLSSIQKITQFLNPQVLKCFKNYFKTIFNPTYLLQKNTPFVFTNQELLQFEALKKSFTLASILAHFSKLA</sequence>
<dbReference type="VEuPathDB" id="FungiDB:VP01_3021g3"/>
<reference evidence="1 2" key="1">
    <citation type="submission" date="2015-08" db="EMBL/GenBank/DDBJ databases">
        <title>Next Generation Sequencing and Analysis of the Genome of Puccinia sorghi L Schw, the Causal Agent of Maize Common Rust.</title>
        <authorList>
            <person name="Rochi L."/>
            <person name="Burguener G."/>
            <person name="Darino M."/>
            <person name="Turjanski A."/>
            <person name="Kreff E."/>
            <person name="Dieguez M.J."/>
            <person name="Sacco F."/>
        </authorList>
    </citation>
    <scope>NUCLEOTIDE SEQUENCE [LARGE SCALE GENOMIC DNA]</scope>
    <source>
        <strain evidence="1 2">RO10H11247</strain>
    </source>
</reference>
<evidence type="ECO:0000313" key="1">
    <source>
        <dbReference type="EMBL" id="KNZ54169.1"/>
    </source>
</evidence>
<proteinExistence type="predicted"/>
<gene>
    <name evidence="1" type="ORF">VP01_3021g3</name>
</gene>
<accession>A0A0L6V092</accession>
<organism evidence="1 2">
    <name type="scientific">Puccinia sorghi</name>
    <dbReference type="NCBI Taxonomy" id="27349"/>
    <lineage>
        <taxon>Eukaryota</taxon>
        <taxon>Fungi</taxon>
        <taxon>Dikarya</taxon>
        <taxon>Basidiomycota</taxon>
        <taxon>Pucciniomycotina</taxon>
        <taxon>Pucciniomycetes</taxon>
        <taxon>Pucciniales</taxon>
        <taxon>Pucciniaceae</taxon>
        <taxon>Puccinia</taxon>
    </lineage>
</organism>
<keyword evidence="2" id="KW-1185">Reference proteome</keyword>
<dbReference type="AlphaFoldDB" id="A0A0L6V092"/>
<dbReference type="EMBL" id="LAVV01007971">
    <property type="protein sequence ID" value="KNZ54169.1"/>
    <property type="molecule type" value="Genomic_DNA"/>
</dbReference>